<feature type="repeat" description="RCC1" evidence="2">
    <location>
        <begin position="194"/>
        <end position="246"/>
    </location>
</feature>
<dbReference type="Proteomes" id="UP000007241">
    <property type="component" value="Unassembled WGS sequence"/>
</dbReference>
<evidence type="ECO:0000256" key="1">
    <source>
        <dbReference type="ARBA" id="ARBA00022737"/>
    </source>
</evidence>
<keyword evidence="1" id="KW-0677">Repeat</keyword>
<keyword evidence="4" id="KW-1185">Reference proteome</keyword>
<reference evidence="3 4" key="1">
    <citation type="submission" date="2009-12" db="EMBL/GenBank/DDBJ databases">
        <title>The draft genome of Batrachochytrium dendrobatidis.</title>
        <authorList>
            <consortium name="US DOE Joint Genome Institute (JGI-PGF)"/>
            <person name="Kuo A."/>
            <person name="Salamov A."/>
            <person name="Schmutz J."/>
            <person name="Lucas S."/>
            <person name="Pitluck S."/>
            <person name="Rosenblum E."/>
            <person name="Stajich J."/>
            <person name="Eisen M."/>
            <person name="Grigoriev I.V."/>
        </authorList>
    </citation>
    <scope>NUCLEOTIDE SEQUENCE [LARGE SCALE GENOMIC DNA]</scope>
    <source>
        <strain evidence="4">JAM81 / FGSC 10211</strain>
    </source>
</reference>
<dbReference type="InterPro" id="IPR000408">
    <property type="entry name" value="Reg_chr_condens"/>
</dbReference>
<dbReference type="HOGENOM" id="CLU_865951_0_0_1"/>
<proteinExistence type="predicted"/>
<dbReference type="AlphaFoldDB" id="F4P325"/>
<protein>
    <submittedName>
        <fullName evidence="3">Uncharacterized protein</fullName>
    </submittedName>
</protein>
<dbReference type="STRING" id="684364.F4P325"/>
<dbReference type="EMBL" id="GL882884">
    <property type="protein sequence ID" value="EGF80156.1"/>
    <property type="molecule type" value="Genomic_DNA"/>
</dbReference>
<dbReference type="InterPro" id="IPR009091">
    <property type="entry name" value="RCC1/BLIP-II"/>
</dbReference>
<dbReference type="PANTHER" id="PTHR22870">
    <property type="entry name" value="REGULATOR OF CHROMOSOME CONDENSATION"/>
    <property type="match status" value="1"/>
</dbReference>
<dbReference type="InterPro" id="IPR051210">
    <property type="entry name" value="Ub_ligase/GEF_domain"/>
</dbReference>
<dbReference type="InParanoid" id="F4P325"/>
<dbReference type="PROSITE" id="PS50012">
    <property type="entry name" value="RCC1_3"/>
    <property type="match status" value="2"/>
</dbReference>
<gene>
    <name evidence="3" type="ORF">BATDEDRAFT_88921</name>
</gene>
<accession>F4P325</accession>
<organism evidence="3 4">
    <name type="scientific">Batrachochytrium dendrobatidis (strain JAM81 / FGSC 10211)</name>
    <name type="common">Frog chytrid fungus</name>
    <dbReference type="NCBI Taxonomy" id="684364"/>
    <lineage>
        <taxon>Eukaryota</taxon>
        <taxon>Fungi</taxon>
        <taxon>Fungi incertae sedis</taxon>
        <taxon>Chytridiomycota</taxon>
        <taxon>Chytridiomycota incertae sedis</taxon>
        <taxon>Chytridiomycetes</taxon>
        <taxon>Rhizophydiales</taxon>
        <taxon>Rhizophydiales incertae sedis</taxon>
        <taxon>Batrachochytrium</taxon>
    </lineage>
</organism>
<dbReference type="SUPFAM" id="SSF50985">
    <property type="entry name" value="RCC1/BLIP-II"/>
    <property type="match status" value="1"/>
</dbReference>
<feature type="repeat" description="RCC1" evidence="2">
    <location>
        <begin position="135"/>
        <end position="193"/>
    </location>
</feature>
<dbReference type="Gene3D" id="2.130.10.30">
    <property type="entry name" value="Regulator of chromosome condensation 1/beta-lactamase-inhibitor protein II"/>
    <property type="match status" value="1"/>
</dbReference>
<dbReference type="PANTHER" id="PTHR22870:SF408">
    <property type="entry name" value="OS09G0560450 PROTEIN"/>
    <property type="match status" value="1"/>
</dbReference>
<dbReference type="GeneID" id="18243327"/>
<dbReference type="PROSITE" id="PS00626">
    <property type="entry name" value="RCC1_2"/>
    <property type="match status" value="1"/>
</dbReference>
<sequence>MTGTILKDELSINGELKKCQVTSTTATRPVLILIQTTTLDLLQIETVGDIQQHRSNRSDQSNEKYKTHWIMSDCIEFAHTAEYGSAQLVSGLIVYWHLDDPAMVHTLAVSGFDRLPKLIDLCAGAVHCVALTEEGEVWTWRMGSATALHGQLGYIDSTVLADGFQAQIVEALQGMRMASISAGRQHTMVVSKDGTIYSFGSNRYSQLGIASSHGKPEPIDLDLESNSNIKSEIACGFHHSIATDGTRLYGAGWNSYNQLGRMKELGCIHEMRQLDIPLPAQCSIVGVYAGGWSTFILATVPCLQSNYQSETITHKSIAVKE</sequence>
<name>F4P325_BATDJ</name>
<dbReference type="RefSeq" id="XP_006679194.1">
    <property type="nucleotide sequence ID" value="XM_006679131.1"/>
</dbReference>
<evidence type="ECO:0000313" key="3">
    <source>
        <dbReference type="EMBL" id="EGF80156.1"/>
    </source>
</evidence>
<dbReference type="OrthoDB" id="5370059at2759"/>
<dbReference type="Pfam" id="PF00415">
    <property type="entry name" value="RCC1"/>
    <property type="match status" value="1"/>
</dbReference>
<evidence type="ECO:0000256" key="2">
    <source>
        <dbReference type="PROSITE-ProRule" id="PRU00235"/>
    </source>
</evidence>
<evidence type="ECO:0000313" key="4">
    <source>
        <dbReference type="Proteomes" id="UP000007241"/>
    </source>
</evidence>